<dbReference type="EMBL" id="LBPY01000006">
    <property type="protein sequence ID" value="KKP66490.1"/>
    <property type="molecule type" value="Genomic_DNA"/>
</dbReference>
<reference evidence="1 2" key="1">
    <citation type="journal article" date="2015" name="Nature">
        <title>rRNA introns, odd ribosomes, and small enigmatic genomes across a large radiation of phyla.</title>
        <authorList>
            <person name="Brown C.T."/>
            <person name="Hug L.A."/>
            <person name="Thomas B.C."/>
            <person name="Sharon I."/>
            <person name="Castelle C.J."/>
            <person name="Singh A."/>
            <person name="Wilkins M.J."/>
            <person name="Williams K.H."/>
            <person name="Banfield J.F."/>
        </authorList>
    </citation>
    <scope>NUCLEOTIDE SEQUENCE [LARGE SCALE GENOMIC DNA]</scope>
</reference>
<protein>
    <submittedName>
        <fullName evidence="1">Uncharacterized protein</fullName>
    </submittedName>
</protein>
<accession>A0A0G0DTZ3</accession>
<organism evidence="1 2">
    <name type="scientific">Candidatus Nomurabacteria bacterium GW2011_GWE1_35_16</name>
    <dbReference type="NCBI Taxonomy" id="1618761"/>
    <lineage>
        <taxon>Bacteria</taxon>
        <taxon>Candidatus Nomuraibacteriota</taxon>
    </lineage>
</organism>
<dbReference type="AlphaFoldDB" id="A0A0G0DTZ3"/>
<dbReference type="Proteomes" id="UP000034952">
    <property type="component" value="Unassembled WGS sequence"/>
</dbReference>
<evidence type="ECO:0000313" key="2">
    <source>
        <dbReference type="Proteomes" id="UP000034952"/>
    </source>
</evidence>
<dbReference type="InterPro" id="IPR022224">
    <property type="entry name" value="DUF3750"/>
</dbReference>
<sequence length="169" mass="20162">MLFIVKNVIKKRFINKMENNYQNLIDLNKYQVFLFKSRVTFPFIFAIHPWFVLNKKGELSRWEVIHIKGYKAEEKWGHLYKNLFPLFQGLGFFIFSKKPTFKIKLIGSVEGDLASKMISFIENSPENYKHKYIYHFRGPNSNTFATWIINNFPDSGMKLPWNAFGKNYE</sequence>
<evidence type="ECO:0000313" key="1">
    <source>
        <dbReference type="EMBL" id="KKP66490.1"/>
    </source>
</evidence>
<gene>
    <name evidence="1" type="ORF">UR64_C0006G0017</name>
</gene>
<proteinExistence type="predicted"/>
<name>A0A0G0DTZ3_9BACT</name>
<dbReference type="Pfam" id="PF12570">
    <property type="entry name" value="DUF3750"/>
    <property type="match status" value="1"/>
</dbReference>
<comment type="caution">
    <text evidence="1">The sequence shown here is derived from an EMBL/GenBank/DDBJ whole genome shotgun (WGS) entry which is preliminary data.</text>
</comment>